<evidence type="ECO:0000313" key="1">
    <source>
        <dbReference type="EMBL" id="EUB60009.1"/>
    </source>
</evidence>
<accession>W6V299</accession>
<dbReference type="RefSeq" id="XP_024351205.1">
    <property type="nucleotide sequence ID" value="XM_024494419.1"/>
</dbReference>
<dbReference type="GeneID" id="36340885"/>
<gene>
    <name evidence="1" type="ORF">EGR_05170</name>
</gene>
<sequence>MDGCLNGARDDVHSASVVAAAQIGGSSSSNSRGTAQPWEGAYQFKGCRQLEAAFIVISVRGYSKWEKCVPSPPLVGCGLEAMDAIDSVRVCAGAIQCVQSGGSEDPSHDDWQETVVVV</sequence>
<reference evidence="1 2" key="1">
    <citation type="journal article" date="2013" name="Nat. Genet.">
        <title>The genome of the hydatid tapeworm Echinococcus granulosus.</title>
        <authorList>
            <person name="Zheng H."/>
            <person name="Zhang W."/>
            <person name="Zhang L."/>
            <person name="Zhang Z."/>
            <person name="Li J."/>
            <person name="Lu G."/>
            <person name="Zhu Y."/>
            <person name="Wang Y."/>
            <person name="Huang Y."/>
            <person name="Liu J."/>
            <person name="Kang H."/>
            <person name="Chen J."/>
            <person name="Wang L."/>
            <person name="Chen A."/>
            <person name="Yu S."/>
            <person name="Gao Z."/>
            <person name="Jin L."/>
            <person name="Gu W."/>
            <person name="Wang Z."/>
            <person name="Zhao L."/>
            <person name="Shi B."/>
            <person name="Wen H."/>
            <person name="Lin R."/>
            <person name="Jones M.K."/>
            <person name="Brejova B."/>
            <person name="Vinar T."/>
            <person name="Zhao G."/>
            <person name="McManus D.P."/>
            <person name="Chen Z."/>
            <person name="Zhou Y."/>
            <person name="Wang S."/>
        </authorList>
    </citation>
    <scope>NUCLEOTIDE SEQUENCE [LARGE SCALE GENOMIC DNA]</scope>
</reference>
<name>W6V299_ECHGR</name>
<dbReference type="Proteomes" id="UP000019149">
    <property type="component" value="Unassembled WGS sequence"/>
</dbReference>
<protein>
    <submittedName>
        <fullName evidence="1">Uncharacterized protein</fullName>
    </submittedName>
</protein>
<evidence type="ECO:0000313" key="2">
    <source>
        <dbReference type="Proteomes" id="UP000019149"/>
    </source>
</evidence>
<dbReference type="EMBL" id="APAU02000036">
    <property type="protein sequence ID" value="EUB60009.1"/>
    <property type="molecule type" value="Genomic_DNA"/>
</dbReference>
<dbReference type="KEGG" id="egl:EGR_05170"/>
<dbReference type="AlphaFoldDB" id="W6V299"/>
<organism evidence="1 2">
    <name type="scientific">Echinococcus granulosus</name>
    <name type="common">Hydatid tapeworm</name>
    <dbReference type="NCBI Taxonomy" id="6210"/>
    <lineage>
        <taxon>Eukaryota</taxon>
        <taxon>Metazoa</taxon>
        <taxon>Spiralia</taxon>
        <taxon>Lophotrochozoa</taxon>
        <taxon>Platyhelminthes</taxon>
        <taxon>Cestoda</taxon>
        <taxon>Eucestoda</taxon>
        <taxon>Cyclophyllidea</taxon>
        <taxon>Taeniidae</taxon>
        <taxon>Echinococcus</taxon>
        <taxon>Echinococcus granulosus group</taxon>
    </lineage>
</organism>
<comment type="caution">
    <text evidence="1">The sequence shown here is derived from an EMBL/GenBank/DDBJ whole genome shotgun (WGS) entry which is preliminary data.</text>
</comment>
<dbReference type="CTD" id="36340885"/>
<keyword evidence="2" id="KW-1185">Reference proteome</keyword>
<proteinExistence type="predicted"/>